<dbReference type="InterPro" id="IPR000843">
    <property type="entry name" value="HTH_LacI"/>
</dbReference>
<proteinExistence type="predicted"/>
<dbReference type="Gene3D" id="1.10.260.40">
    <property type="entry name" value="lambda repressor-like DNA-binding domains"/>
    <property type="match status" value="1"/>
</dbReference>
<dbReference type="Gene3D" id="3.40.50.2300">
    <property type="match status" value="2"/>
</dbReference>
<evidence type="ECO:0000256" key="2">
    <source>
        <dbReference type="ARBA" id="ARBA00023125"/>
    </source>
</evidence>
<evidence type="ECO:0000256" key="1">
    <source>
        <dbReference type="ARBA" id="ARBA00023015"/>
    </source>
</evidence>
<evidence type="ECO:0000313" key="5">
    <source>
        <dbReference type="EMBL" id="XAH75514.1"/>
    </source>
</evidence>
<evidence type="ECO:0000259" key="4">
    <source>
        <dbReference type="PROSITE" id="PS50932"/>
    </source>
</evidence>
<keyword evidence="3" id="KW-0804">Transcription</keyword>
<feature type="domain" description="HTH lacI-type" evidence="4">
    <location>
        <begin position="2"/>
        <end position="58"/>
    </location>
</feature>
<dbReference type="SUPFAM" id="SSF47413">
    <property type="entry name" value="lambda repressor-like DNA-binding domains"/>
    <property type="match status" value="1"/>
</dbReference>
<protein>
    <submittedName>
        <fullName evidence="5">LacI family DNA-binding transcriptional regulator</fullName>
    </submittedName>
</protein>
<keyword evidence="2 5" id="KW-0238">DNA-binding</keyword>
<dbReference type="SMART" id="SM00354">
    <property type="entry name" value="HTH_LACI"/>
    <property type="match status" value="1"/>
</dbReference>
<name>A0ABZ3F147_9FIRM</name>
<dbReference type="PANTHER" id="PTHR30146">
    <property type="entry name" value="LACI-RELATED TRANSCRIPTIONAL REPRESSOR"/>
    <property type="match status" value="1"/>
</dbReference>
<gene>
    <name evidence="5" type="ORF">V6984_07080</name>
</gene>
<dbReference type="InterPro" id="IPR046335">
    <property type="entry name" value="LacI/GalR-like_sensor"/>
</dbReference>
<dbReference type="PROSITE" id="PS50932">
    <property type="entry name" value="HTH_LACI_2"/>
    <property type="match status" value="1"/>
</dbReference>
<sequence length="341" mass="38032">MSNIRDVAKEAGVSISTASRILSNDENFRTTEQTKQKVLEAVKKLDYQFHPRKKNVPKLTIGCILPLTSEKYSDPFFTSILLSAETELNQHQPTEFILRNFNDLNHSSVLQDFCNTPLDGLLIMEEITKDLMAHLSRPFPNIVTIDQIESTFNSVGFDHYAANMQIMKHLLNNGYRKIAYIGGSAPGLSFYDSLRMVAYREALRVFNISYDDSIIKDCEWNLTLCAKYAEDLLLSENRPDVIFAGSDTLATVILGVIYQLGMKCPDDIGVIGFNNLDTSVHTIPPLTTVDVPTKAIGKLAAKRLLDLINNRDSLVINVSLPTSLIVRDSTRSSLPTGISLL</sequence>
<keyword evidence="1" id="KW-0805">Transcription regulation</keyword>
<dbReference type="GO" id="GO:0003677">
    <property type="term" value="F:DNA binding"/>
    <property type="evidence" value="ECO:0007669"/>
    <property type="project" value="UniProtKB-KW"/>
</dbReference>
<reference evidence="5 6" key="1">
    <citation type="submission" date="2024-02" db="EMBL/GenBank/DDBJ databases">
        <title>Bacterial strain from lacustrine sediment.</title>
        <authorList>
            <person name="Petit C."/>
            <person name="Fadhlaoui K."/>
        </authorList>
    </citation>
    <scope>NUCLEOTIDE SEQUENCE [LARGE SCALE GENOMIC DNA]</scope>
    <source>
        <strain evidence="5 6">IPX-CK</strain>
    </source>
</reference>
<dbReference type="Pfam" id="PF13377">
    <property type="entry name" value="Peripla_BP_3"/>
    <property type="match status" value="1"/>
</dbReference>
<dbReference type="RefSeq" id="WP_342759080.1">
    <property type="nucleotide sequence ID" value="NZ_CP146256.1"/>
</dbReference>
<dbReference type="InterPro" id="IPR028082">
    <property type="entry name" value="Peripla_BP_I"/>
</dbReference>
<accession>A0ABZ3F147</accession>
<dbReference type="InterPro" id="IPR010982">
    <property type="entry name" value="Lambda_DNA-bd_dom_sf"/>
</dbReference>
<dbReference type="Proteomes" id="UP001451571">
    <property type="component" value="Chromosome"/>
</dbReference>
<dbReference type="SUPFAM" id="SSF53822">
    <property type="entry name" value="Periplasmic binding protein-like I"/>
    <property type="match status" value="1"/>
</dbReference>
<keyword evidence="6" id="KW-1185">Reference proteome</keyword>
<dbReference type="Pfam" id="PF00356">
    <property type="entry name" value="LacI"/>
    <property type="match status" value="1"/>
</dbReference>
<dbReference type="EMBL" id="CP146256">
    <property type="protein sequence ID" value="XAH75514.1"/>
    <property type="molecule type" value="Genomic_DNA"/>
</dbReference>
<dbReference type="PANTHER" id="PTHR30146:SF149">
    <property type="entry name" value="HTH-TYPE TRANSCRIPTIONAL REGULATOR EBGR"/>
    <property type="match status" value="1"/>
</dbReference>
<evidence type="ECO:0000256" key="3">
    <source>
        <dbReference type="ARBA" id="ARBA00023163"/>
    </source>
</evidence>
<evidence type="ECO:0000313" key="6">
    <source>
        <dbReference type="Proteomes" id="UP001451571"/>
    </source>
</evidence>
<organism evidence="5 6">
    <name type="scientific">Kineothrix sedimenti</name>
    <dbReference type="NCBI Taxonomy" id="3123317"/>
    <lineage>
        <taxon>Bacteria</taxon>
        <taxon>Bacillati</taxon>
        <taxon>Bacillota</taxon>
        <taxon>Clostridia</taxon>
        <taxon>Lachnospirales</taxon>
        <taxon>Lachnospiraceae</taxon>
        <taxon>Kineothrix</taxon>
    </lineage>
</organism>
<dbReference type="PROSITE" id="PS00356">
    <property type="entry name" value="HTH_LACI_1"/>
    <property type="match status" value="1"/>
</dbReference>
<dbReference type="CDD" id="cd01392">
    <property type="entry name" value="HTH_LacI"/>
    <property type="match status" value="1"/>
</dbReference>